<evidence type="ECO:0000313" key="9">
    <source>
        <dbReference type="Proteomes" id="UP000002945"/>
    </source>
</evidence>
<evidence type="ECO:0000256" key="6">
    <source>
        <dbReference type="ARBA" id="ARBA00023002"/>
    </source>
</evidence>
<keyword evidence="9" id="KW-1185">Reference proteome</keyword>
<dbReference type="PANTHER" id="PTHR43673">
    <property type="entry name" value="NAD(P)H NITROREDUCTASE YDGI-RELATED"/>
    <property type="match status" value="1"/>
</dbReference>
<dbReference type="eggNOG" id="COG0778">
    <property type="taxonomic scope" value="Bacteria"/>
</dbReference>
<name>A9E908_9FLAO</name>
<dbReference type="InterPro" id="IPR033878">
    <property type="entry name" value="NfsB-like"/>
</dbReference>
<dbReference type="GO" id="GO:0016491">
    <property type="term" value="F:oxidoreductase activity"/>
    <property type="evidence" value="ECO:0007669"/>
    <property type="project" value="UniProtKB-KW"/>
</dbReference>
<evidence type="ECO:0000256" key="1">
    <source>
        <dbReference type="ARBA" id="ARBA00001917"/>
    </source>
</evidence>
<dbReference type="EMBL" id="ABIB01000013">
    <property type="protein sequence ID" value="EDP94842.1"/>
    <property type="molecule type" value="Genomic_DNA"/>
</dbReference>
<feature type="domain" description="Nitroreductase" evidence="7">
    <location>
        <begin position="8"/>
        <end position="185"/>
    </location>
</feature>
<accession>A9E908</accession>
<organism evidence="8 9">
    <name type="scientific">Kordia algicida OT-1</name>
    <dbReference type="NCBI Taxonomy" id="391587"/>
    <lineage>
        <taxon>Bacteria</taxon>
        <taxon>Pseudomonadati</taxon>
        <taxon>Bacteroidota</taxon>
        <taxon>Flavobacteriia</taxon>
        <taxon>Flavobacteriales</taxon>
        <taxon>Flavobacteriaceae</taxon>
        <taxon>Kordia</taxon>
    </lineage>
</organism>
<reference evidence="8 9" key="1">
    <citation type="journal article" date="2011" name="J. Bacteriol.">
        <title>Genome sequence of the algicidal bacterium Kordia algicida OT-1.</title>
        <authorList>
            <person name="Lee H.S."/>
            <person name="Kang S.G."/>
            <person name="Kwon K.K."/>
            <person name="Lee J.H."/>
            <person name="Kim S.J."/>
        </authorList>
    </citation>
    <scope>NUCLEOTIDE SEQUENCE [LARGE SCALE GENOMIC DNA]</scope>
    <source>
        <strain evidence="8 9">OT-1</strain>
    </source>
</reference>
<protein>
    <recommendedName>
        <fullName evidence="7">Nitroreductase domain-containing protein</fullName>
    </recommendedName>
</protein>
<dbReference type="CDD" id="cd02149">
    <property type="entry name" value="NfsB-like"/>
    <property type="match status" value="1"/>
</dbReference>
<comment type="cofactor">
    <cofactor evidence="1">
        <name>FMN</name>
        <dbReference type="ChEBI" id="CHEBI:58210"/>
    </cofactor>
</comment>
<gene>
    <name evidence="8" type="ORF">KAOT1_01410</name>
</gene>
<keyword evidence="6" id="KW-0560">Oxidoreductase</keyword>
<evidence type="ECO:0000256" key="3">
    <source>
        <dbReference type="ARBA" id="ARBA00022630"/>
    </source>
</evidence>
<dbReference type="AlphaFoldDB" id="A9E908"/>
<dbReference type="Pfam" id="PF00881">
    <property type="entry name" value="Nitroreductase"/>
    <property type="match status" value="1"/>
</dbReference>
<evidence type="ECO:0000313" key="8">
    <source>
        <dbReference type="EMBL" id="EDP94842.1"/>
    </source>
</evidence>
<dbReference type="STRING" id="391587.KAOT1_01410"/>
<sequence length="210" mass="23925">MNLNDHLQWRYATKKFNKEKKVSEETLQEILHSVQLSPSSYGLQLFKVLVISNDEVREKLKLVSMGQSQITDASHLIVFCNFTNYDSQQIDDYLELKAQTQSIILKDLEAYGNVMKDNVGAMDADTYKNWTAKQTYIALGNLLTSCATHKVDACPMEGFEVEKYNEILGLSEKGLNAAVIATIGYRSEEDRTKDQAKVRKPMANLFEFHK</sequence>
<dbReference type="PANTHER" id="PTHR43673:SF2">
    <property type="entry name" value="NITROREDUCTASE"/>
    <property type="match status" value="1"/>
</dbReference>
<dbReference type="InterPro" id="IPR000415">
    <property type="entry name" value="Nitroreductase-like"/>
</dbReference>
<keyword evidence="3" id="KW-0285">Flavoprotein</keyword>
<dbReference type="Gene3D" id="3.40.109.10">
    <property type="entry name" value="NADH Oxidase"/>
    <property type="match status" value="1"/>
</dbReference>
<dbReference type="Proteomes" id="UP000002945">
    <property type="component" value="Unassembled WGS sequence"/>
</dbReference>
<keyword evidence="4" id="KW-0288">FMN</keyword>
<comment type="caution">
    <text evidence="8">The sequence shown here is derived from an EMBL/GenBank/DDBJ whole genome shotgun (WGS) entry which is preliminary data.</text>
</comment>
<dbReference type="InterPro" id="IPR029479">
    <property type="entry name" value="Nitroreductase"/>
</dbReference>
<dbReference type="SUPFAM" id="SSF55469">
    <property type="entry name" value="FMN-dependent nitroreductase-like"/>
    <property type="match status" value="1"/>
</dbReference>
<evidence type="ECO:0000259" key="7">
    <source>
        <dbReference type="Pfam" id="PF00881"/>
    </source>
</evidence>
<keyword evidence="5" id="KW-0521">NADP</keyword>
<dbReference type="RefSeq" id="WP_007092858.1">
    <property type="nucleotide sequence ID" value="NZ_CP142125.1"/>
</dbReference>
<comment type="similarity">
    <text evidence="2">Belongs to the nitroreductase family.</text>
</comment>
<evidence type="ECO:0000256" key="5">
    <source>
        <dbReference type="ARBA" id="ARBA00022857"/>
    </source>
</evidence>
<evidence type="ECO:0000256" key="4">
    <source>
        <dbReference type="ARBA" id="ARBA00022643"/>
    </source>
</evidence>
<evidence type="ECO:0000256" key="2">
    <source>
        <dbReference type="ARBA" id="ARBA00007118"/>
    </source>
</evidence>
<proteinExistence type="inferred from homology"/>
<dbReference type="HOGENOM" id="CLU_070764_4_1_10"/>
<dbReference type="OrthoDB" id="9809288at2"/>